<protein>
    <submittedName>
        <fullName evidence="1">4,5-dihydroxyphthalate decarboxylase</fullName>
        <ecNumber evidence="1">4.1.1.55</ecNumber>
    </submittedName>
</protein>
<accession>A0A6J4J9X1</accession>
<proteinExistence type="predicted"/>
<name>A0A6J4J9X1_9MICC</name>
<dbReference type="RefSeq" id="WP_294570002.1">
    <property type="nucleotide sequence ID" value="NZ_CADCTE010000179.1"/>
</dbReference>
<gene>
    <name evidence="1" type="ORF">AVDCRST_MAG83-3360</name>
</gene>
<evidence type="ECO:0000313" key="1">
    <source>
        <dbReference type="EMBL" id="CAA9272408.1"/>
    </source>
</evidence>
<dbReference type="SUPFAM" id="SSF53850">
    <property type="entry name" value="Periplasmic binding protein-like II"/>
    <property type="match status" value="1"/>
</dbReference>
<organism evidence="1">
    <name type="scientific">uncultured Arthrobacter sp</name>
    <dbReference type="NCBI Taxonomy" id="114050"/>
    <lineage>
        <taxon>Bacteria</taxon>
        <taxon>Bacillati</taxon>
        <taxon>Actinomycetota</taxon>
        <taxon>Actinomycetes</taxon>
        <taxon>Micrococcales</taxon>
        <taxon>Micrococcaceae</taxon>
        <taxon>Arthrobacter</taxon>
        <taxon>environmental samples</taxon>
    </lineage>
</organism>
<dbReference type="Gene3D" id="3.40.190.10">
    <property type="entry name" value="Periplasmic binding protein-like II"/>
    <property type="match status" value="1"/>
</dbReference>
<keyword evidence="1" id="KW-0456">Lyase</keyword>
<dbReference type="AlphaFoldDB" id="A0A6J4J9X1"/>
<reference evidence="1" key="1">
    <citation type="submission" date="2020-02" db="EMBL/GenBank/DDBJ databases">
        <authorList>
            <person name="Meier V. D."/>
        </authorList>
    </citation>
    <scope>NUCLEOTIDE SEQUENCE</scope>
    <source>
        <strain evidence="1">AVDCRST_MAG83</strain>
    </source>
</reference>
<sequence>MRSARPNVGLTLAVNDSDQVRDLVSGAVPVQGADLTCLLMEVEEIFFRFTKFREWDVSEMSFGKFCSLRGRGDDSLIGIPVFLSRSFRHSGMFVRHDGPVDRPDQLAGKRIGIPEWTVTATVYQRALLQHQYGLELEDITWVQGGINEPGRVETLPTGLPDGVTVTPERTRSLNQLMLDGDLDAMLVPHPPAAFEDHSGRIVQLFSDSRSTEQAFFHETGIFPIMHLVVVQERVHRAHPWLAANLVTAFTEAKDRSVRRLLSPTAPQFPLPWGAEHARDAERIIGRDMWPYGLEPNRTTIAAFLRFTFEQGLTPRELSPEELFPESVHSSHVI</sequence>
<dbReference type="GO" id="GO:0018796">
    <property type="term" value="F:4,5-dihydroxyphthalate decarboxylase activity"/>
    <property type="evidence" value="ECO:0007669"/>
    <property type="project" value="UniProtKB-EC"/>
</dbReference>
<dbReference type="EC" id="4.1.1.55" evidence="1"/>
<dbReference type="EMBL" id="CADCTE010000179">
    <property type="protein sequence ID" value="CAA9272408.1"/>
    <property type="molecule type" value="Genomic_DNA"/>
</dbReference>